<keyword evidence="4" id="KW-1185">Reference proteome</keyword>
<organism evidence="3 4">
    <name type="scientific">Abditibacterium utsteinense</name>
    <dbReference type="NCBI Taxonomy" id="1960156"/>
    <lineage>
        <taxon>Bacteria</taxon>
        <taxon>Pseudomonadati</taxon>
        <taxon>Abditibacteriota</taxon>
        <taxon>Abditibacteriia</taxon>
        <taxon>Abditibacteriales</taxon>
        <taxon>Abditibacteriaceae</taxon>
        <taxon>Abditibacterium</taxon>
    </lineage>
</organism>
<comment type="caution">
    <text evidence="3">The sequence shown here is derived from an EMBL/GenBank/DDBJ whole genome shotgun (WGS) entry which is preliminary data.</text>
</comment>
<feature type="coiled-coil region" evidence="1">
    <location>
        <begin position="636"/>
        <end position="767"/>
    </location>
</feature>
<feature type="coiled-coil region" evidence="1">
    <location>
        <begin position="215"/>
        <end position="242"/>
    </location>
</feature>
<reference evidence="3 4" key="1">
    <citation type="journal article" date="2018" name="Syst. Appl. Microbiol.">
        <title>Abditibacterium utsteinense sp. nov., the first cultivated member of candidate phylum FBP, isolated from ice-free Antarctic soil samples.</title>
        <authorList>
            <person name="Tahon G."/>
            <person name="Tytgat B."/>
            <person name="Lebbe L."/>
            <person name="Carlier A."/>
            <person name="Willems A."/>
        </authorList>
    </citation>
    <scope>NUCLEOTIDE SEQUENCE [LARGE SCALE GENOMIC DNA]</scope>
    <source>
        <strain evidence="3 4">LMG 29911</strain>
    </source>
</reference>
<dbReference type="GO" id="GO:0006302">
    <property type="term" value="P:double-strand break repair"/>
    <property type="evidence" value="ECO:0007669"/>
    <property type="project" value="InterPro"/>
</dbReference>
<dbReference type="PANTHER" id="PTHR41259:SF1">
    <property type="entry name" value="DOUBLE-STRAND BREAK REPAIR RAD50 ATPASE, PUTATIVE-RELATED"/>
    <property type="match status" value="1"/>
</dbReference>
<gene>
    <name evidence="3" type="ORF">B1R32_104153</name>
</gene>
<evidence type="ECO:0000313" key="4">
    <source>
        <dbReference type="Proteomes" id="UP000237684"/>
    </source>
</evidence>
<evidence type="ECO:0000256" key="1">
    <source>
        <dbReference type="SAM" id="Coils"/>
    </source>
</evidence>
<accession>A0A2S8SV52</accession>
<evidence type="ECO:0000259" key="2">
    <source>
        <dbReference type="Pfam" id="PF13476"/>
    </source>
</evidence>
<dbReference type="Pfam" id="PF13476">
    <property type="entry name" value="AAA_23"/>
    <property type="match status" value="1"/>
</dbReference>
<feature type="coiled-coil region" evidence="1">
    <location>
        <begin position="528"/>
        <end position="572"/>
    </location>
</feature>
<protein>
    <recommendedName>
        <fullName evidence="2">Rad50/SbcC-type AAA domain-containing protein</fullName>
    </recommendedName>
</protein>
<proteinExistence type="predicted"/>
<dbReference type="Proteomes" id="UP000237684">
    <property type="component" value="Unassembled WGS sequence"/>
</dbReference>
<dbReference type="PANTHER" id="PTHR41259">
    <property type="entry name" value="DOUBLE-STRAND BREAK REPAIR RAD50 ATPASE, PUTATIVE-RELATED"/>
    <property type="match status" value="1"/>
</dbReference>
<keyword evidence="1" id="KW-0175">Coiled coil</keyword>
<sequence length="952" mass="105275">MTLETGLNVLQGRNEVGKSSIVEAIDWALHRDITGARLKAEEVRSIVPASDPNARPSVEVELEFSDCRASILKILGEDAGKRECRLIIRRDGQADEFFDRTEAQNRLRALFSADGLGEERASIAGGALLISHQGESIDFLCDGQAAIRSTIGVGNDGQIALTARLERARTGIEALRKKEMLQDLESSAIQTARAGTEAARARDALLQACEQRAHFVRVEREIEELRRQIEEIETQLREITPRENEAQQKVEALGALLIQQGEADKGVLLAQGAEREAKIALDETRKRADEIARLRDLQFKAKAELENSQSALLEAETALQEASKCCDEAATRRDETQQSADETRHCADAWRHYLAVFEAQVALKTERKSLETLENLGAAVREKQKERDVAPKAPGFEEMRVWRAAFETLKNLESEAARGVQVEILAQTALEVGWKADGASLQKQSLGEGERTAFGALGAGVLKIAGVGALRIKTGARGVEELKAEVETARAALEKQLGEWKIGLDFAWNDAEKLDSFFVAWETRRTFFEECERAWKEAVEDLKREENRVGALSEAQKRLAAREEEYLSAKNECKPFEGTIEFGEKKRAEVKAAFESAHQDAKNALALASRARNDAATCAQKLRAAEAHWHQVKARPDALREAIAERENELARLENDEITPEKRSALLDELNQTLARARLDLGDVQSRRREMGDSVSSWKLEEARRAAALISETREVLTKNEVAKRRDLFHACGQDAGAEIQRLEAQIESLETEVARHEARLRGLMLLDAALQAERARLSRDLAGPLNEKIGPWLSNLRGKETRLTFDEAGSKIESVLSSVGEATFALPFGEHSEGFKEQVAFALRLLLARRIAGHLPSKRLPIVLDDPFTQSDSARRGGLGEVLQDAATSLQILFVTCHDAPKIAGLEANLIRIGAWDETAPARVKSAPKPAKKAEKIVMETALDGETLALF</sequence>
<dbReference type="EMBL" id="NIGF01000004">
    <property type="protein sequence ID" value="PQV64659.1"/>
    <property type="molecule type" value="Genomic_DNA"/>
</dbReference>
<dbReference type="Gene3D" id="3.40.50.300">
    <property type="entry name" value="P-loop containing nucleotide triphosphate hydrolases"/>
    <property type="match status" value="2"/>
</dbReference>
<feature type="domain" description="Rad50/SbcC-type AAA" evidence="2">
    <location>
        <begin position="3"/>
        <end position="321"/>
    </location>
</feature>
<dbReference type="InterPro" id="IPR027417">
    <property type="entry name" value="P-loop_NTPase"/>
</dbReference>
<dbReference type="InterPro" id="IPR038729">
    <property type="entry name" value="Rad50/SbcC_AAA"/>
</dbReference>
<evidence type="ECO:0000313" key="3">
    <source>
        <dbReference type="EMBL" id="PQV64659.1"/>
    </source>
</evidence>
<dbReference type="InParanoid" id="A0A2S8SV52"/>
<dbReference type="GO" id="GO:0016887">
    <property type="term" value="F:ATP hydrolysis activity"/>
    <property type="evidence" value="ECO:0007669"/>
    <property type="project" value="InterPro"/>
</dbReference>
<dbReference type="AlphaFoldDB" id="A0A2S8SV52"/>
<name>A0A2S8SV52_9BACT</name>
<dbReference type="SUPFAM" id="SSF52540">
    <property type="entry name" value="P-loop containing nucleoside triphosphate hydrolases"/>
    <property type="match status" value="1"/>
</dbReference>